<accession>A0A084QUR7</accession>
<dbReference type="SUPFAM" id="SSF48264">
    <property type="entry name" value="Cytochrome P450"/>
    <property type="match status" value="1"/>
</dbReference>
<keyword evidence="4 7" id="KW-0560">Oxidoreductase</keyword>
<comment type="cofactor">
    <cofactor evidence="6">
        <name>heme</name>
        <dbReference type="ChEBI" id="CHEBI:30413"/>
    </cofactor>
</comment>
<keyword evidence="8" id="KW-0732">Signal</keyword>
<keyword evidence="6 7" id="KW-0349">Heme</keyword>
<evidence type="ECO:0000313" key="10">
    <source>
        <dbReference type="Proteomes" id="UP000028524"/>
    </source>
</evidence>
<evidence type="ECO:0000256" key="5">
    <source>
        <dbReference type="ARBA" id="ARBA00023004"/>
    </source>
</evidence>
<dbReference type="GO" id="GO:0005506">
    <property type="term" value="F:iron ion binding"/>
    <property type="evidence" value="ECO:0007669"/>
    <property type="project" value="InterPro"/>
</dbReference>
<dbReference type="InterPro" id="IPR017972">
    <property type="entry name" value="Cyt_P450_CS"/>
</dbReference>
<dbReference type="PROSITE" id="PS00086">
    <property type="entry name" value="CYTOCHROME_P450"/>
    <property type="match status" value="1"/>
</dbReference>
<dbReference type="InterPro" id="IPR036396">
    <property type="entry name" value="Cyt_P450_sf"/>
</dbReference>
<feature type="signal peptide" evidence="8">
    <location>
        <begin position="1"/>
        <end position="20"/>
    </location>
</feature>
<feature type="binding site" description="axial binding residue" evidence="6">
    <location>
        <position position="416"/>
    </location>
    <ligand>
        <name>heme</name>
        <dbReference type="ChEBI" id="CHEBI:30413"/>
    </ligand>
    <ligandPart>
        <name>Fe</name>
        <dbReference type="ChEBI" id="CHEBI:18248"/>
    </ligandPart>
</feature>
<dbReference type="PRINTS" id="PR00463">
    <property type="entry name" value="EP450I"/>
</dbReference>
<dbReference type="InParanoid" id="A0A084QUR7"/>
<dbReference type="CDD" id="cd11065">
    <property type="entry name" value="CYP64-like"/>
    <property type="match status" value="1"/>
</dbReference>
<dbReference type="InterPro" id="IPR050364">
    <property type="entry name" value="Cytochrome_P450_fung"/>
</dbReference>
<feature type="chain" id="PRO_5001779797" description="Cytochrome P450" evidence="8">
    <location>
        <begin position="21"/>
        <end position="501"/>
    </location>
</feature>
<sequence>MISISWLTLVALLGAFVVLASKSRLSTKPLPLPPGPPGDFLVGHLRKIPTENTAAAYAQWSKEYDSDVIHLRTLGQSIIVLNSIEAAKELLDRRGASSCDRPRFALFEVMGWRKTLTFLPYGPCWQMHRKILQSTFSNSNVRQWQPFQVQESRRTVLSLITRPRDWEQSLRRFTVAVVVKVSYGTDVLDNEDPYIQIADDAMYAMGNGGAPANSVVDIFPLARFLPDWLLRDWPLRFARDWRWAIQKLHRVPFAAAHADVVNGADNGSLAHRLLRQNLPTGQAEQEAEWSLEDIEGATGAVFIAGADTTWATCVIFILNMVLNQDVQRKAQNVLDDVVGTERLPDFGDRQKMPYIEWVVQEIYRSILYANAQAIGRDERVYSDPTSFRPERYQPRTEGGSGEPFPTAHFGFGRRVCVGRFLADNSVWIMVATMLATLSFQKAADNNGNPEDPRVEFTNGGTCKPPKALQLHHSVKIGKGIGSSERCSSWSFSDTMMSSWCL</sequence>
<evidence type="ECO:0000256" key="8">
    <source>
        <dbReference type="SAM" id="SignalP"/>
    </source>
</evidence>
<keyword evidence="5 6" id="KW-0408">Iron</keyword>
<reference evidence="9 10" key="1">
    <citation type="journal article" date="2014" name="BMC Genomics">
        <title>Comparative genome sequencing reveals chemotype-specific gene clusters in the toxigenic black mold Stachybotrys.</title>
        <authorList>
            <person name="Semeiks J."/>
            <person name="Borek D."/>
            <person name="Otwinowski Z."/>
            <person name="Grishin N.V."/>
        </authorList>
    </citation>
    <scope>NUCLEOTIDE SEQUENCE [LARGE SCALE GENOMIC DNA]</scope>
    <source>
        <strain evidence="9 10">IBT 40285</strain>
    </source>
</reference>
<dbReference type="InterPro" id="IPR001128">
    <property type="entry name" value="Cyt_P450"/>
</dbReference>
<evidence type="ECO:0000256" key="2">
    <source>
        <dbReference type="ARBA" id="ARBA00010617"/>
    </source>
</evidence>
<dbReference type="InterPro" id="IPR002401">
    <property type="entry name" value="Cyt_P450_E_grp-I"/>
</dbReference>
<evidence type="ECO:0008006" key="11">
    <source>
        <dbReference type="Google" id="ProtNLM"/>
    </source>
</evidence>
<protein>
    <recommendedName>
        <fullName evidence="11">Cytochrome P450</fullName>
    </recommendedName>
</protein>
<evidence type="ECO:0000256" key="3">
    <source>
        <dbReference type="ARBA" id="ARBA00022723"/>
    </source>
</evidence>
<keyword evidence="3 6" id="KW-0479">Metal-binding</keyword>
<evidence type="ECO:0000256" key="7">
    <source>
        <dbReference type="RuleBase" id="RU000461"/>
    </source>
</evidence>
<dbReference type="PANTHER" id="PTHR46300">
    <property type="entry name" value="P450, PUTATIVE (EUROFUNG)-RELATED-RELATED"/>
    <property type="match status" value="1"/>
</dbReference>
<keyword evidence="7" id="KW-0503">Monooxygenase</keyword>
<comment type="pathway">
    <text evidence="1">Mycotoxin biosynthesis.</text>
</comment>
<dbReference type="OrthoDB" id="1103324at2759"/>
<gene>
    <name evidence="9" type="ORF">S40285_00995</name>
</gene>
<evidence type="ECO:0000256" key="6">
    <source>
        <dbReference type="PIRSR" id="PIRSR602401-1"/>
    </source>
</evidence>
<dbReference type="HOGENOM" id="CLU_001570_2_3_1"/>
<dbReference type="Gene3D" id="1.10.630.10">
    <property type="entry name" value="Cytochrome P450"/>
    <property type="match status" value="1"/>
</dbReference>
<dbReference type="STRING" id="1283841.A0A084QUR7"/>
<name>A0A084QUR7_STAC4</name>
<dbReference type="GO" id="GO:0020037">
    <property type="term" value="F:heme binding"/>
    <property type="evidence" value="ECO:0007669"/>
    <property type="project" value="InterPro"/>
</dbReference>
<organism evidence="9 10">
    <name type="scientific">Stachybotrys chlorohalonatus (strain IBT 40285)</name>
    <dbReference type="NCBI Taxonomy" id="1283841"/>
    <lineage>
        <taxon>Eukaryota</taxon>
        <taxon>Fungi</taxon>
        <taxon>Dikarya</taxon>
        <taxon>Ascomycota</taxon>
        <taxon>Pezizomycotina</taxon>
        <taxon>Sordariomycetes</taxon>
        <taxon>Hypocreomycetidae</taxon>
        <taxon>Hypocreales</taxon>
        <taxon>Stachybotryaceae</taxon>
        <taxon>Stachybotrys</taxon>
    </lineage>
</organism>
<proteinExistence type="inferred from homology"/>
<dbReference type="Proteomes" id="UP000028524">
    <property type="component" value="Unassembled WGS sequence"/>
</dbReference>
<dbReference type="PANTHER" id="PTHR46300:SF5">
    <property type="entry name" value="CYTOCHROME P450"/>
    <property type="match status" value="1"/>
</dbReference>
<keyword evidence="10" id="KW-1185">Reference proteome</keyword>
<dbReference type="GO" id="GO:0016705">
    <property type="term" value="F:oxidoreductase activity, acting on paired donors, with incorporation or reduction of molecular oxygen"/>
    <property type="evidence" value="ECO:0007669"/>
    <property type="project" value="InterPro"/>
</dbReference>
<evidence type="ECO:0000256" key="1">
    <source>
        <dbReference type="ARBA" id="ARBA00004685"/>
    </source>
</evidence>
<evidence type="ECO:0000313" key="9">
    <source>
        <dbReference type="EMBL" id="KFA67702.1"/>
    </source>
</evidence>
<dbReference type="EMBL" id="KL660108">
    <property type="protein sequence ID" value="KFA67702.1"/>
    <property type="molecule type" value="Genomic_DNA"/>
</dbReference>
<dbReference type="Pfam" id="PF00067">
    <property type="entry name" value="p450"/>
    <property type="match status" value="2"/>
</dbReference>
<dbReference type="GO" id="GO:0004497">
    <property type="term" value="F:monooxygenase activity"/>
    <property type="evidence" value="ECO:0007669"/>
    <property type="project" value="UniProtKB-KW"/>
</dbReference>
<dbReference type="OMA" id="ANDAMYA"/>
<comment type="similarity">
    <text evidence="2 7">Belongs to the cytochrome P450 family.</text>
</comment>
<evidence type="ECO:0000256" key="4">
    <source>
        <dbReference type="ARBA" id="ARBA00023002"/>
    </source>
</evidence>
<dbReference type="AlphaFoldDB" id="A0A084QUR7"/>